<keyword evidence="3" id="KW-0233">DNA recombination</keyword>
<dbReference type="EMBL" id="FLQP01000003">
    <property type="protein sequence ID" value="SBS60374.1"/>
    <property type="molecule type" value="Genomic_DNA"/>
</dbReference>
<feature type="domain" description="Tyr recombinase" evidence="5">
    <location>
        <begin position="98"/>
        <end position="271"/>
    </location>
</feature>
<dbReference type="Pfam" id="PF13495">
    <property type="entry name" value="Phage_int_SAM_4"/>
    <property type="match status" value="1"/>
</dbReference>
<dbReference type="AlphaFoldDB" id="A0A1C3IG25"/>
<keyword evidence="1" id="KW-0229">DNA integration</keyword>
<keyword evidence="2 4" id="KW-0238">DNA-binding</keyword>
<dbReference type="GO" id="GO:0015074">
    <property type="term" value="P:DNA integration"/>
    <property type="evidence" value="ECO:0007669"/>
    <property type="project" value="UniProtKB-KW"/>
</dbReference>
<dbReference type="PROSITE" id="PS51900">
    <property type="entry name" value="CB"/>
    <property type="match status" value="1"/>
</dbReference>
<dbReference type="InterPro" id="IPR010998">
    <property type="entry name" value="Integrase_recombinase_N"/>
</dbReference>
<name>A0A1C3IG25_9VIBR</name>
<proteinExistence type="predicted"/>
<evidence type="ECO:0000313" key="8">
    <source>
        <dbReference type="Proteomes" id="UP000092876"/>
    </source>
</evidence>
<dbReference type="Proteomes" id="UP000092876">
    <property type="component" value="Unassembled WGS sequence"/>
</dbReference>
<protein>
    <submittedName>
        <fullName evidence="7">Tyrosine recombinase XerD</fullName>
    </submittedName>
</protein>
<evidence type="ECO:0000313" key="7">
    <source>
        <dbReference type="EMBL" id="SBS60374.1"/>
    </source>
</evidence>
<organism evidence="7 8">
    <name type="scientific">Vibrio atlanticus</name>
    <dbReference type="NCBI Taxonomy" id="693153"/>
    <lineage>
        <taxon>Bacteria</taxon>
        <taxon>Pseudomonadati</taxon>
        <taxon>Pseudomonadota</taxon>
        <taxon>Gammaproteobacteria</taxon>
        <taxon>Vibrionales</taxon>
        <taxon>Vibrionaceae</taxon>
        <taxon>Vibrio</taxon>
    </lineage>
</organism>
<dbReference type="InterPro" id="IPR050090">
    <property type="entry name" value="Tyrosine_recombinase_XerCD"/>
</dbReference>
<dbReference type="SUPFAM" id="SSF56349">
    <property type="entry name" value="DNA breaking-rejoining enzymes"/>
    <property type="match status" value="1"/>
</dbReference>
<dbReference type="GO" id="GO:0003677">
    <property type="term" value="F:DNA binding"/>
    <property type="evidence" value="ECO:0007669"/>
    <property type="project" value="UniProtKB-UniRule"/>
</dbReference>
<dbReference type="RefSeq" id="WP_065678003.1">
    <property type="nucleotide sequence ID" value="NZ_AP025460.1"/>
</dbReference>
<dbReference type="Gene3D" id="1.10.443.10">
    <property type="entry name" value="Intergrase catalytic core"/>
    <property type="match status" value="1"/>
</dbReference>
<evidence type="ECO:0000256" key="4">
    <source>
        <dbReference type="PROSITE-ProRule" id="PRU01248"/>
    </source>
</evidence>
<gene>
    <name evidence="7" type="primary">xerD_1</name>
    <name evidence="7" type="ORF">VAT7223_00137</name>
</gene>
<evidence type="ECO:0000259" key="6">
    <source>
        <dbReference type="PROSITE" id="PS51900"/>
    </source>
</evidence>
<dbReference type="PANTHER" id="PTHR30349">
    <property type="entry name" value="PHAGE INTEGRASE-RELATED"/>
    <property type="match status" value="1"/>
</dbReference>
<sequence length="285" mass="32780">MSPLRQQLIDEMAVRRFSPKTHASYLRWVKDLSTTYDLSPDLLTDQQISAYLRTLIKERNLSSSTCAQALNAILFFYRAVLNREFEERLVPPIKRASKIPELLNREEVRSIISHCRSLKYQTALEMCYGCGLRVSEVVGLYVKDIDGTAKRLHIHCGKGKKDRFVPLGDSQLNHLRNYWRHYHPTVVLFPSLEPEKPLGISSLQKCFKAAKVEANVRKLGGIHALRHAYATHQLESGMPLNVLQRYLGHSNIKTTLRYTHWIGHHNESSDGSKFDLVAQLWEESE</sequence>
<evidence type="ECO:0000256" key="2">
    <source>
        <dbReference type="ARBA" id="ARBA00023125"/>
    </source>
</evidence>
<dbReference type="Pfam" id="PF00589">
    <property type="entry name" value="Phage_integrase"/>
    <property type="match status" value="1"/>
</dbReference>
<reference evidence="8" key="1">
    <citation type="submission" date="2016-06" db="EMBL/GenBank/DDBJ databases">
        <authorList>
            <person name="Rodrigo-Torres Lidia"/>
            <person name="Arahal R.David."/>
        </authorList>
    </citation>
    <scope>NUCLEOTIDE SEQUENCE [LARGE SCALE GENOMIC DNA]</scope>
    <source>
        <strain evidence="8">CECT 7223</strain>
    </source>
</reference>
<evidence type="ECO:0000256" key="1">
    <source>
        <dbReference type="ARBA" id="ARBA00022908"/>
    </source>
</evidence>
<accession>A0A1C3IG25</accession>
<evidence type="ECO:0000256" key="3">
    <source>
        <dbReference type="ARBA" id="ARBA00023172"/>
    </source>
</evidence>
<dbReference type="InterPro" id="IPR002104">
    <property type="entry name" value="Integrase_catalytic"/>
</dbReference>
<dbReference type="InterPro" id="IPR044068">
    <property type="entry name" value="CB"/>
</dbReference>
<feature type="domain" description="Core-binding (CB)" evidence="6">
    <location>
        <begin position="1"/>
        <end position="81"/>
    </location>
</feature>
<dbReference type="GO" id="GO:0006310">
    <property type="term" value="P:DNA recombination"/>
    <property type="evidence" value="ECO:0007669"/>
    <property type="project" value="UniProtKB-KW"/>
</dbReference>
<dbReference type="InterPro" id="IPR004107">
    <property type="entry name" value="Integrase_SAM-like_N"/>
</dbReference>
<dbReference type="PROSITE" id="PS51898">
    <property type="entry name" value="TYR_RECOMBINASE"/>
    <property type="match status" value="1"/>
</dbReference>
<evidence type="ECO:0000259" key="5">
    <source>
        <dbReference type="PROSITE" id="PS51898"/>
    </source>
</evidence>
<dbReference type="InterPro" id="IPR013762">
    <property type="entry name" value="Integrase-like_cat_sf"/>
</dbReference>
<dbReference type="Gene3D" id="1.10.150.130">
    <property type="match status" value="1"/>
</dbReference>
<dbReference type="InterPro" id="IPR011010">
    <property type="entry name" value="DNA_brk_join_enz"/>
</dbReference>
<dbReference type="GeneID" id="94232947"/>
<dbReference type="PANTHER" id="PTHR30349:SF90">
    <property type="entry name" value="TYROSINE RECOMBINASE XERD"/>
    <property type="match status" value="1"/>
</dbReference>